<comment type="caution">
    <text evidence="2">The sequence shown here is derived from an EMBL/GenBank/DDBJ whole genome shotgun (WGS) entry which is preliminary data.</text>
</comment>
<dbReference type="Proteomes" id="UP000769528">
    <property type="component" value="Unassembled WGS sequence"/>
</dbReference>
<proteinExistence type="predicted"/>
<gene>
    <name evidence="2" type="ORF">WICMUC_002321</name>
</gene>
<dbReference type="EMBL" id="JAEUBF010000681">
    <property type="protein sequence ID" value="KAH3676025.1"/>
    <property type="molecule type" value="Genomic_DNA"/>
</dbReference>
<reference evidence="2" key="1">
    <citation type="journal article" date="2021" name="Open Biol.">
        <title>Shared evolutionary footprints suggest mitochondrial oxidative damage underlies multiple complex I losses in fungi.</title>
        <authorList>
            <person name="Schikora-Tamarit M.A."/>
            <person name="Marcet-Houben M."/>
            <person name="Nosek J."/>
            <person name="Gabaldon T."/>
        </authorList>
    </citation>
    <scope>NUCLEOTIDE SEQUENCE</scope>
    <source>
        <strain evidence="2">CBS6341</strain>
    </source>
</reference>
<feature type="compositionally biased region" description="Polar residues" evidence="1">
    <location>
        <begin position="45"/>
        <end position="61"/>
    </location>
</feature>
<keyword evidence="3" id="KW-1185">Reference proteome</keyword>
<accession>A0A9P8TEV7</accession>
<evidence type="ECO:0000313" key="2">
    <source>
        <dbReference type="EMBL" id="KAH3676025.1"/>
    </source>
</evidence>
<name>A0A9P8TEV7_9ASCO</name>
<evidence type="ECO:0000256" key="1">
    <source>
        <dbReference type="SAM" id="MobiDB-lite"/>
    </source>
</evidence>
<dbReference type="AlphaFoldDB" id="A0A9P8TEV7"/>
<organism evidence="2 3">
    <name type="scientific">Wickerhamomyces mucosus</name>
    <dbReference type="NCBI Taxonomy" id="1378264"/>
    <lineage>
        <taxon>Eukaryota</taxon>
        <taxon>Fungi</taxon>
        <taxon>Dikarya</taxon>
        <taxon>Ascomycota</taxon>
        <taxon>Saccharomycotina</taxon>
        <taxon>Saccharomycetes</taxon>
        <taxon>Phaffomycetales</taxon>
        <taxon>Wickerhamomycetaceae</taxon>
        <taxon>Wickerhamomyces</taxon>
    </lineage>
</organism>
<reference evidence="2" key="2">
    <citation type="submission" date="2021-01" db="EMBL/GenBank/DDBJ databases">
        <authorList>
            <person name="Schikora-Tamarit M.A."/>
        </authorList>
    </citation>
    <scope>NUCLEOTIDE SEQUENCE</scope>
    <source>
        <strain evidence="2">CBS6341</strain>
    </source>
</reference>
<protein>
    <submittedName>
        <fullName evidence="2">Uncharacterized protein</fullName>
    </submittedName>
</protein>
<evidence type="ECO:0000313" key="3">
    <source>
        <dbReference type="Proteomes" id="UP000769528"/>
    </source>
</evidence>
<sequence>MVNYSKGISSEATRRPISCRENVDVNTKEAKRNKLAILLRELNRNIQTQNSSNKARNSVSAPVTAELPDGGNK</sequence>
<feature type="region of interest" description="Disordered" evidence="1">
    <location>
        <begin position="45"/>
        <end position="73"/>
    </location>
</feature>